<keyword evidence="2" id="KW-1185">Reference proteome</keyword>
<evidence type="ECO:0000313" key="2">
    <source>
        <dbReference type="Proteomes" id="UP000789920"/>
    </source>
</evidence>
<reference evidence="1" key="1">
    <citation type="submission" date="2021-06" db="EMBL/GenBank/DDBJ databases">
        <authorList>
            <person name="Kallberg Y."/>
            <person name="Tangrot J."/>
            <person name="Rosling A."/>
        </authorList>
    </citation>
    <scope>NUCLEOTIDE SEQUENCE</scope>
    <source>
        <strain evidence="1">MA461A</strain>
    </source>
</reference>
<protein>
    <submittedName>
        <fullName evidence="1">31946_t:CDS:1</fullName>
    </submittedName>
</protein>
<accession>A0ACA9PSE2</accession>
<sequence length="162" mass="18613">MNIQMPPKTNNLLTYRYNTTKACNSCRHLKTRCVKEHLDQSDKCRVCIKRNYVCTYPHSTKKRGRRPKKGNTNNKRVVITPPYNNEPSTFNNERFTHPFDNDPTTPPFDNKPTTSPSDNTPTTSPSDNKPSTPSSSNELYIFQELISGEINLDSNLFKKKQS</sequence>
<dbReference type="EMBL" id="CAJVQC010023653">
    <property type="protein sequence ID" value="CAG8723176.1"/>
    <property type="molecule type" value="Genomic_DNA"/>
</dbReference>
<proteinExistence type="predicted"/>
<organism evidence="1 2">
    <name type="scientific">Racocetra persica</name>
    <dbReference type="NCBI Taxonomy" id="160502"/>
    <lineage>
        <taxon>Eukaryota</taxon>
        <taxon>Fungi</taxon>
        <taxon>Fungi incertae sedis</taxon>
        <taxon>Mucoromycota</taxon>
        <taxon>Glomeromycotina</taxon>
        <taxon>Glomeromycetes</taxon>
        <taxon>Diversisporales</taxon>
        <taxon>Gigasporaceae</taxon>
        <taxon>Racocetra</taxon>
    </lineage>
</organism>
<gene>
    <name evidence="1" type="ORF">RPERSI_LOCUS11472</name>
</gene>
<comment type="caution">
    <text evidence="1">The sequence shown here is derived from an EMBL/GenBank/DDBJ whole genome shotgun (WGS) entry which is preliminary data.</text>
</comment>
<dbReference type="Proteomes" id="UP000789920">
    <property type="component" value="Unassembled WGS sequence"/>
</dbReference>
<evidence type="ECO:0000313" key="1">
    <source>
        <dbReference type="EMBL" id="CAG8723176.1"/>
    </source>
</evidence>
<name>A0ACA9PSE2_9GLOM</name>